<evidence type="ECO:0000256" key="4">
    <source>
        <dbReference type="ARBA" id="ARBA00022490"/>
    </source>
</evidence>
<dbReference type="SUPFAM" id="SSF56037">
    <property type="entry name" value="PheT/TilS domain"/>
    <property type="match status" value="1"/>
</dbReference>
<comment type="similarity">
    <text evidence="2 15">Belongs to the phenylalanyl-tRNA synthetase beta subunit family. Type 1 subfamily.</text>
</comment>
<keyword evidence="9 15" id="KW-0067">ATP-binding</keyword>
<dbReference type="Gene3D" id="3.30.56.10">
    <property type="match status" value="2"/>
</dbReference>
<dbReference type="GO" id="GO:0000287">
    <property type="term" value="F:magnesium ion binding"/>
    <property type="evidence" value="ECO:0007669"/>
    <property type="project" value="UniProtKB-UniRule"/>
</dbReference>
<evidence type="ECO:0000256" key="15">
    <source>
        <dbReference type="HAMAP-Rule" id="MF_00283"/>
    </source>
</evidence>
<evidence type="ECO:0000256" key="13">
    <source>
        <dbReference type="ARBA" id="ARBA00023146"/>
    </source>
</evidence>
<dbReference type="SUPFAM" id="SSF54991">
    <property type="entry name" value="Anticodon-binding domain of PheRS"/>
    <property type="match status" value="1"/>
</dbReference>
<dbReference type="Pfam" id="PF03147">
    <property type="entry name" value="FDX-ACB"/>
    <property type="match status" value="1"/>
</dbReference>
<dbReference type="InterPro" id="IPR020825">
    <property type="entry name" value="Phe-tRNA_synthase-like_B3/B4"/>
</dbReference>
<dbReference type="AlphaFoldDB" id="A0A2M8PG93"/>
<dbReference type="InterPro" id="IPR005121">
    <property type="entry name" value="Fdx_antiC-bd"/>
</dbReference>
<name>A0A2M8PG93_9CHLR</name>
<evidence type="ECO:0000256" key="9">
    <source>
        <dbReference type="ARBA" id="ARBA00022840"/>
    </source>
</evidence>
<comment type="caution">
    <text evidence="20">The sequence shown here is derived from an EMBL/GenBank/DDBJ whole genome shotgun (WGS) entry which is preliminary data.</text>
</comment>
<evidence type="ECO:0000256" key="8">
    <source>
        <dbReference type="ARBA" id="ARBA00022741"/>
    </source>
</evidence>
<dbReference type="Pfam" id="PF03484">
    <property type="entry name" value="B5"/>
    <property type="match status" value="1"/>
</dbReference>
<feature type="binding site" evidence="15">
    <location>
        <position position="497"/>
    </location>
    <ligand>
        <name>Mg(2+)</name>
        <dbReference type="ChEBI" id="CHEBI:18420"/>
        <note>shared with alpha subunit</note>
    </ligand>
</feature>
<dbReference type="Gene3D" id="2.40.50.140">
    <property type="entry name" value="Nucleic acid-binding proteins"/>
    <property type="match status" value="1"/>
</dbReference>
<dbReference type="PANTHER" id="PTHR10947:SF0">
    <property type="entry name" value="PHENYLALANINE--TRNA LIGASE BETA SUBUNIT"/>
    <property type="match status" value="1"/>
</dbReference>
<dbReference type="InterPro" id="IPR045864">
    <property type="entry name" value="aa-tRNA-synth_II/BPL/LPL"/>
</dbReference>
<keyword evidence="13 15" id="KW-0030">Aminoacyl-tRNA synthetase</keyword>
<dbReference type="FunFam" id="3.30.70.380:FF:000001">
    <property type="entry name" value="Phenylalanine--tRNA ligase beta subunit"/>
    <property type="match status" value="1"/>
</dbReference>
<evidence type="ECO:0000256" key="1">
    <source>
        <dbReference type="ARBA" id="ARBA00004496"/>
    </source>
</evidence>
<dbReference type="SUPFAM" id="SSF55681">
    <property type="entry name" value="Class II aaRS and biotin synthetases"/>
    <property type="match status" value="1"/>
</dbReference>
<feature type="domain" description="TRNA-binding" evidence="17">
    <location>
        <begin position="58"/>
        <end position="184"/>
    </location>
</feature>
<comment type="catalytic activity">
    <reaction evidence="14 15">
        <text>tRNA(Phe) + L-phenylalanine + ATP = L-phenylalanyl-tRNA(Phe) + AMP + diphosphate + H(+)</text>
        <dbReference type="Rhea" id="RHEA:19413"/>
        <dbReference type="Rhea" id="RHEA-COMP:9668"/>
        <dbReference type="Rhea" id="RHEA-COMP:9699"/>
        <dbReference type="ChEBI" id="CHEBI:15378"/>
        <dbReference type="ChEBI" id="CHEBI:30616"/>
        <dbReference type="ChEBI" id="CHEBI:33019"/>
        <dbReference type="ChEBI" id="CHEBI:58095"/>
        <dbReference type="ChEBI" id="CHEBI:78442"/>
        <dbReference type="ChEBI" id="CHEBI:78531"/>
        <dbReference type="ChEBI" id="CHEBI:456215"/>
        <dbReference type="EC" id="6.1.1.20"/>
    </reaction>
</comment>
<evidence type="ECO:0000256" key="2">
    <source>
        <dbReference type="ARBA" id="ARBA00008653"/>
    </source>
</evidence>
<dbReference type="PANTHER" id="PTHR10947">
    <property type="entry name" value="PHENYLALANYL-TRNA SYNTHETASE BETA CHAIN AND LEUCINE-RICH REPEAT-CONTAINING PROTEIN 47"/>
    <property type="match status" value="1"/>
</dbReference>
<dbReference type="InterPro" id="IPR033714">
    <property type="entry name" value="tRNA_bind_bactPheRS"/>
</dbReference>
<evidence type="ECO:0000259" key="17">
    <source>
        <dbReference type="PROSITE" id="PS50886"/>
    </source>
</evidence>
<evidence type="ECO:0000256" key="6">
    <source>
        <dbReference type="ARBA" id="ARBA00022598"/>
    </source>
</evidence>
<keyword evidence="10 15" id="KW-0460">Magnesium</keyword>
<proteinExistence type="inferred from homology"/>
<dbReference type="SUPFAM" id="SSF50249">
    <property type="entry name" value="Nucleic acid-binding proteins"/>
    <property type="match status" value="1"/>
</dbReference>
<keyword evidence="12 15" id="KW-0648">Protein biosynthesis</keyword>
<dbReference type="PROSITE" id="PS50886">
    <property type="entry name" value="TRBD"/>
    <property type="match status" value="1"/>
</dbReference>
<evidence type="ECO:0000313" key="21">
    <source>
        <dbReference type="Proteomes" id="UP000229681"/>
    </source>
</evidence>
<evidence type="ECO:0000256" key="16">
    <source>
        <dbReference type="PROSITE-ProRule" id="PRU00209"/>
    </source>
</evidence>
<sequence length="860" mass="94650">MRVPLSWLKEYVPITISAEELAERLTLAGLEVKAIEYIGVPQGQAPMGINVPPSDHLVWASDKIVLGAVREVRPHPNADRLVLAMVDYGVGTLEQVVTGAPNLYPYAGQGELKPPLYVALALEGAEVYDGHAEGRQRMVLKEKVLRGIPNRAMVCSAKELGLGEDHEGILILDDVSAPLGTPLVDILGDVIFEIDLTPNMARAYGILGVAREVAALTGQTLREPSYAYQGTDEPSEQFFSVEIQDSLLNPRFCAILIRDVQIAPSPSWLRRRLEAVGVRSINNIVDVTNYVMFELGQPMHAFDYDVLLRRSGGKPPRILTRRARPGEVLETLDGVKRVLDDQTVLVCDSEGPLGLGGIMGGAESEIQPTTRNVLLEVASWNYINIRRTMSVQKMSSEAGVRFSRGVHPEQARRAIGRGAELMRLLGGAQARITRNVIDIYPKPVPPIVIDLPLREVQRLIGVALDAQTVSGILTRLQFGVEPIGDLLRVSVPDHRVDIGTGQIGIADLCEEIARIYGYDRIPDTLIEDALPEQAADEALLREERSRDILAQLGLREVINYRLTTPEAEARLIAPNMPALDGADAFDYVRLANPISAERTVMRQTLLNGLLVNVAENLRHSTHLRLFEIGSVFLQRADSALPDEPRRLAIALCGTRELSSWQRGEVTPKNAPLMDFYDLKGILEALCQSLRLRGGAKALTFKAEAHPTYFPGRCAALYLREERIGFMGEVHPLVRERYEINLPVIACELDFEALTAEIPLIDRIQPLPTTPPVYEDIALVVDESVTAAALESVIREAGGALLREVRLFDVYRGAPLAEGKKSLAYALTYQADRTLTDKEVAAVRARIIKAAEKQLNAVLRA</sequence>
<evidence type="ECO:0000256" key="3">
    <source>
        <dbReference type="ARBA" id="ARBA00011209"/>
    </source>
</evidence>
<evidence type="ECO:0000313" key="20">
    <source>
        <dbReference type="EMBL" id="PJF36558.1"/>
    </source>
</evidence>
<dbReference type="InterPro" id="IPR009061">
    <property type="entry name" value="DNA-bd_dom_put_sf"/>
</dbReference>
<dbReference type="GO" id="GO:0005524">
    <property type="term" value="F:ATP binding"/>
    <property type="evidence" value="ECO:0007669"/>
    <property type="project" value="UniProtKB-UniRule"/>
</dbReference>
<dbReference type="EC" id="6.1.1.20" evidence="15"/>
<dbReference type="InterPro" id="IPR005147">
    <property type="entry name" value="tRNA_synthase_B5-dom"/>
</dbReference>
<keyword evidence="11 16" id="KW-0694">RNA-binding</keyword>
<comment type="subcellular location">
    <subcellularLocation>
        <location evidence="1 15">Cytoplasm</location>
    </subcellularLocation>
</comment>
<dbReference type="GO" id="GO:0009328">
    <property type="term" value="C:phenylalanine-tRNA ligase complex"/>
    <property type="evidence" value="ECO:0007669"/>
    <property type="project" value="TreeGrafter"/>
</dbReference>
<evidence type="ECO:0000256" key="11">
    <source>
        <dbReference type="ARBA" id="ARBA00022884"/>
    </source>
</evidence>
<comment type="cofactor">
    <cofactor evidence="15">
        <name>Mg(2+)</name>
        <dbReference type="ChEBI" id="CHEBI:18420"/>
    </cofactor>
    <text evidence="15">Binds 2 magnesium ions per tetramer.</text>
</comment>
<dbReference type="InterPro" id="IPR041616">
    <property type="entry name" value="PheRS_beta_core"/>
</dbReference>
<dbReference type="InterPro" id="IPR002547">
    <property type="entry name" value="tRNA-bd_dom"/>
</dbReference>
<dbReference type="SMART" id="SM00873">
    <property type="entry name" value="B3_4"/>
    <property type="match status" value="1"/>
</dbReference>
<keyword evidence="6 15" id="KW-0436">Ligase</keyword>
<evidence type="ECO:0000256" key="5">
    <source>
        <dbReference type="ARBA" id="ARBA00022555"/>
    </source>
</evidence>
<feature type="binding site" evidence="15">
    <location>
        <position position="507"/>
    </location>
    <ligand>
        <name>Mg(2+)</name>
        <dbReference type="ChEBI" id="CHEBI:18420"/>
        <note>shared with alpha subunit</note>
    </ligand>
</feature>
<evidence type="ECO:0000259" key="19">
    <source>
        <dbReference type="PROSITE" id="PS51483"/>
    </source>
</evidence>
<dbReference type="Gene3D" id="3.30.70.380">
    <property type="entry name" value="Ferrodoxin-fold anticodon-binding domain"/>
    <property type="match status" value="1"/>
</dbReference>
<feature type="domain" description="FDX-ACB" evidence="18">
    <location>
        <begin position="767"/>
        <end position="859"/>
    </location>
</feature>
<evidence type="ECO:0000256" key="7">
    <source>
        <dbReference type="ARBA" id="ARBA00022723"/>
    </source>
</evidence>
<comment type="subunit">
    <text evidence="3 15">Tetramer of two alpha and two beta subunits.</text>
</comment>
<evidence type="ECO:0000256" key="12">
    <source>
        <dbReference type="ARBA" id="ARBA00022917"/>
    </source>
</evidence>
<feature type="binding site" evidence="15">
    <location>
        <position position="511"/>
    </location>
    <ligand>
        <name>Mg(2+)</name>
        <dbReference type="ChEBI" id="CHEBI:18420"/>
        <note>shared with alpha subunit</note>
    </ligand>
</feature>
<evidence type="ECO:0000256" key="10">
    <source>
        <dbReference type="ARBA" id="ARBA00022842"/>
    </source>
</evidence>
<dbReference type="NCBIfam" id="TIGR00472">
    <property type="entry name" value="pheT_bact"/>
    <property type="match status" value="1"/>
</dbReference>
<dbReference type="CDD" id="cd00769">
    <property type="entry name" value="PheRS_beta_core"/>
    <property type="match status" value="1"/>
</dbReference>
<gene>
    <name evidence="15" type="primary">pheT</name>
    <name evidence="20" type="ORF">CUN49_04825</name>
</gene>
<feature type="binding site" evidence="15">
    <location>
        <position position="510"/>
    </location>
    <ligand>
        <name>Mg(2+)</name>
        <dbReference type="ChEBI" id="CHEBI:18420"/>
        <note>shared with alpha subunit</note>
    </ligand>
</feature>
<dbReference type="CDD" id="cd02796">
    <property type="entry name" value="tRNA_bind_bactPheRS"/>
    <property type="match status" value="1"/>
</dbReference>
<evidence type="ECO:0000259" key="18">
    <source>
        <dbReference type="PROSITE" id="PS51447"/>
    </source>
</evidence>
<dbReference type="InterPro" id="IPR004532">
    <property type="entry name" value="Phe-tRNA-ligase_IIc_bsu_bact"/>
</dbReference>
<dbReference type="Pfam" id="PF03483">
    <property type="entry name" value="B3_4"/>
    <property type="match status" value="1"/>
</dbReference>
<feature type="domain" description="B5" evidence="19">
    <location>
        <begin position="444"/>
        <end position="523"/>
    </location>
</feature>
<dbReference type="SMART" id="SM00896">
    <property type="entry name" value="FDX-ACB"/>
    <property type="match status" value="1"/>
</dbReference>
<dbReference type="SMART" id="SM00874">
    <property type="entry name" value="B5"/>
    <property type="match status" value="1"/>
</dbReference>
<dbReference type="GO" id="GO:0006432">
    <property type="term" value="P:phenylalanyl-tRNA aminoacylation"/>
    <property type="evidence" value="ECO:0007669"/>
    <property type="project" value="UniProtKB-UniRule"/>
</dbReference>
<dbReference type="InterPro" id="IPR045060">
    <property type="entry name" value="Phe-tRNA-ligase_IIc_bsu"/>
</dbReference>
<reference evidence="20 21" key="1">
    <citation type="submission" date="2017-11" db="EMBL/GenBank/DDBJ databases">
        <title>Evolution of Phototrophy in the Chloroflexi Phylum Driven by Horizontal Gene Transfer.</title>
        <authorList>
            <person name="Ward L.M."/>
            <person name="Hemp J."/>
            <person name="Shih P.M."/>
            <person name="Mcglynn S.E."/>
            <person name="Fischer W."/>
        </authorList>
    </citation>
    <scope>NUCLEOTIDE SEQUENCE [LARGE SCALE GENOMIC DNA]</scope>
    <source>
        <strain evidence="20">JP3_13</strain>
    </source>
</reference>
<protein>
    <recommendedName>
        <fullName evidence="15">Phenylalanine--tRNA ligase beta subunit</fullName>
        <ecNumber evidence="15">6.1.1.20</ecNumber>
    </recommendedName>
    <alternativeName>
        <fullName evidence="15">Phenylalanyl-tRNA synthetase beta subunit</fullName>
        <shortName evidence="15">PheRS</shortName>
    </alternativeName>
</protein>
<dbReference type="InterPro" id="IPR005146">
    <property type="entry name" value="B3/B4_tRNA-bd"/>
</dbReference>
<dbReference type="Gene3D" id="3.30.930.10">
    <property type="entry name" value="Bira Bifunctional Protein, Domain 2"/>
    <property type="match status" value="1"/>
</dbReference>
<keyword evidence="7 15" id="KW-0479">Metal-binding</keyword>
<evidence type="ECO:0000256" key="14">
    <source>
        <dbReference type="ARBA" id="ARBA00049255"/>
    </source>
</evidence>
<dbReference type="InterPro" id="IPR036690">
    <property type="entry name" value="Fdx_antiC-bd_sf"/>
</dbReference>
<dbReference type="Proteomes" id="UP000229681">
    <property type="component" value="Unassembled WGS sequence"/>
</dbReference>
<keyword evidence="8 15" id="KW-0547">Nucleotide-binding</keyword>
<dbReference type="Gene3D" id="3.50.40.10">
    <property type="entry name" value="Phenylalanyl-trna Synthetase, Chain B, domain 3"/>
    <property type="match status" value="1"/>
</dbReference>
<dbReference type="PROSITE" id="PS51483">
    <property type="entry name" value="B5"/>
    <property type="match status" value="1"/>
</dbReference>
<dbReference type="GO" id="GO:0004826">
    <property type="term" value="F:phenylalanine-tRNA ligase activity"/>
    <property type="evidence" value="ECO:0007669"/>
    <property type="project" value="UniProtKB-UniRule"/>
</dbReference>
<dbReference type="GO" id="GO:0000049">
    <property type="term" value="F:tRNA binding"/>
    <property type="evidence" value="ECO:0007669"/>
    <property type="project" value="UniProtKB-UniRule"/>
</dbReference>
<dbReference type="PROSITE" id="PS51447">
    <property type="entry name" value="FDX_ACB"/>
    <property type="match status" value="1"/>
</dbReference>
<organism evidence="20 21">
    <name type="scientific">Candidatus Thermofonsia Clade 1 bacterium</name>
    <dbReference type="NCBI Taxonomy" id="2364210"/>
    <lineage>
        <taxon>Bacteria</taxon>
        <taxon>Bacillati</taxon>
        <taxon>Chloroflexota</taxon>
        <taxon>Candidatus Thermofontia</taxon>
        <taxon>Candidatus Thermofonsia Clade 1</taxon>
    </lineage>
</organism>
<dbReference type="InterPro" id="IPR012340">
    <property type="entry name" value="NA-bd_OB-fold"/>
</dbReference>
<dbReference type="Pfam" id="PF17759">
    <property type="entry name" value="tRNA_synthFbeta"/>
    <property type="match status" value="1"/>
</dbReference>
<dbReference type="HAMAP" id="MF_00283">
    <property type="entry name" value="Phe_tRNA_synth_beta1"/>
    <property type="match status" value="1"/>
</dbReference>
<dbReference type="EMBL" id="PGTM01000045">
    <property type="protein sequence ID" value="PJF36558.1"/>
    <property type="molecule type" value="Genomic_DNA"/>
</dbReference>
<keyword evidence="5 16" id="KW-0820">tRNA-binding</keyword>
<keyword evidence="4 15" id="KW-0963">Cytoplasm</keyword>
<accession>A0A2M8PG93</accession>
<dbReference type="Pfam" id="PF01588">
    <property type="entry name" value="tRNA_bind"/>
    <property type="match status" value="1"/>
</dbReference>
<dbReference type="SUPFAM" id="SSF46955">
    <property type="entry name" value="Putative DNA-binding domain"/>
    <property type="match status" value="1"/>
</dbReference>